<evidence type="ECO:0000313" key="3">
    <source>
        <dbReference type="Proteomes" id="UP000011151"/>
    </source>
</evidence>
<protein>
    <submittedName>
        <fullName evidence="2">Uncharacterized protein</fullName>
    </submittedName>
</protein>
<sequence>MRSLPRIYVVMVCVLATWAVGIAGGALAYVGVCWLERHMH</sequence>
<name>L7TLY4_9CAUD</name>
<keyword evidence="1" id="KW-0472">Membrane</keyword>
<evidence type="ECO:0000313" key="2">
    <source>
        <dbReference type="EMBL" id="AGC35572.1"/>
    </source>
</evidence>
<feature type="transmembrane region" description="Helical" evidence="1">
    <location>
        <begin position="7"/>
        <end position="30"/>
    </location>
</feature>
<keyword evidence="1" id="KW-0812">Transmembrane</keyword>
<keyword evidence="3" id="KW-1185">Reference proteome</keyword>
<gene>
    <name evidence="2" type="ORF">RHEph02_gp005</name>
</gene>
<keyword evidence="1" id="KW-1133">Transmembrane helix</keyword>
<dbReference type="Proteomes" id="UP000011151">
    <property type="component" value="Segment"/>
</dbReference>
<evidence type="ECO:0000256" key="1">
    <source>
        <dbReference type="SAM" id="Phobius"/>
    </source>
</evidence>
<accession>L7TLY4</accession>
<organism evidence="2 3">
    <name type="scientific">Rhizobium phage RHEph02</name>
    <dbReference type="NCBI Taxonomy" id="1220602"/>
    <lineage>
        <taxon>Viruses</taxon>
        <taxon>Duplodnaviria</taxon>
        <taxon>Heunggongvirae</taxon>
        <taxon>Uroviricota</taxon>
        <taxon>Caudoviricetes</taxon>
        <taxon>Autographivirales</taxon>
        <taxon>Dunnvirinae</taxon>
        <taxon>Cuernavacavirus</taxon>
        <taxon>Cuernavacavirus RHEph02</taxon>
    </lineage>
</organism>
<proteinExistence type="predicted"/>
<dbReference type="EMBL" id="JX483874">
    <property type="protein sequence ID" value="AGC35572.1"/>
    <property type="molecule type" value="Genomic_DNA"/>
</dbReference>
<reference evidence="2 3" key="1">
    <citation type="journal article" date="2013" name="Appl. Environ. Microbiol.">
        <title>Narrow Host-Range Bacteriophages that Infect Rhizobium etli associate with Distinct Genomic Types.</title>
        <authorList>
            <person name="Santamaria R.I."/>
            <person name="Bustos P."/>
            <person name="Sepulveda-Robles O."/>
            <person name="Lozano L."/>
            <person name="Rodriguez C."/>
            <person name="Fernandez J.L."/>
            <person name="Juarez S."/>
            <person name="Kameyama L."/>
            <person name="Guarneros G."/>
            <person name="Davila G."/>
            <person name="Gonzalez V."/>
        </authorList>
    </citation>
    <scope>NUCLEOTIDE SEQUENCE [LARGE SCALE GENOMIC DNA]</scope>
</reference>